<dbReference type="HOGENOM" id="CLU_1807646_0_0_1"/>
<feature type="region of interest" description="Disordered" evidence="1">
    <location>
        <begin position="122"/>
        <end position="143"/>
    </location>
</feature>
<reference evidence="3" key="2">
    <citation type="submission" date="2015-01" db="EMBL/GenBank/DDBJ databases">
        <title>Evolutionary Origins and Diversification of the Mycorrhizal Mutualists.</title>
        <authorList>
            <consortium name="DOE Joint Genome Institute"/>
            <consortium name="Mycorrhizal Genomics Consortium"/>
            <person name="Kohler A."/>
            <person name="Kuo A."/>
            <person name="Nagy L.G."/>
            <person name="Floudas D."/>
            <person name="Copeland A."/>
            <person name="Barry K.W."/>
            <person name="Cichocki N."/>
            <person name="Veneault-Fourrey C."/>
            <person name="LaButti K."/>
            <person name="Lindquist E.A."/>
            <person name="Lipzen A."/>
            <person name="Lundell T."/>
            <person name="Morin E."/>
            <person name="Murat C."/>
            <person name="Riley R."/>
            <person name="Ohm R."/>
            <person name="Sun H."/>
            <person name="Tunlid A."/>
            <person name="Henrissat B."/>
            <person name="Grigoriev I.V."/>
            <person name="Hibbett D.S."/>
            <person name="Martin F."/>
        </authorList>
    </citation>
    <scope>NUCLEOTIDE SEQUENCE [LARGE SCALE GENOMIC DNA]</scope>
    <source>
        <strain evidence="3">MUT 4182</strain>
    </source>
</reference>
<dbReference type="Proteomes" id="UP000054248">
    <property type="component" value="Unassembled WGS sequence"/>
</dbReference>
<feature type="region of interest" description="Disordered" evidence="1">
    <location>
        <begin position="77"/>
        <end position="101"/>
    </location>
</feature>
<gene>
    <name evidence="2" type="ORF">M407DRAFT_29628</name>
</gene>
<sequence length="143" mass="16653">MLRLVHYGIVATDASVPDSGVGRSTAAPPPWTRIRCSILVLVRSYREHKSLRERAARSRRRGERRRTIRRSRAYLFGVESRPGRRKRGRPSEEEEQDDVVPPLVADGVVSRSLARVVRSRERVQHRARQAHDRHSWRDEVHHL</sequence>
<reference evidence="2 3" key="1">
    <citation type="submission" date="2014-04" db="EMBL/GenBank/DDBJ databases">
        <authorList>
            <consortium name="DOE Joint Genome Institute"/>
            <person name="Kuo A."/>
            <person name="Girlanda M."/>
            <person name="Perotto S."/>
            <person name="Kohler A."/>
            <person name="Nagy L.G."/>
            <person name="Floudas D."/>
            <person name="Copeland A."/>
            <person name="Barry K.W."/>
            <person name="Cichocki N."/>
            <person name="Veneault-Fourrey C."/>
            <person name="LaButti K."/>
            <person name="Lindquist E.A."/>
            <person name="Lipzen A."/>
            <person name="Lundell T."/>
            <person name="Morin E."/>
            <person name="Murat C."/>
            <person name="Sun H."/>
            <person name="Tunlid A."/>
            <person name="Henrissat B."/>
            <person name="Grigoriev I.V."/>
            <person name="Hibbett D.S."/>
            <person name="Martin F."/>
            <person name="Nordberg H.P."/>
            <person name="Cantor M.N."/>
            <person name="Hua S.X."/>
        </authorList>
    </citation>
    <scope>NUCLEOTIDE SEQUENCE [LARGE SCALE GENOMIC DNA]</scope>
    <source>
        <strain evidence="2 3">MUT 4182</strain>
    </source>
</reference>
<evidence type="ECO:0000313" key="2">
    <source>
        <dbReference type="EMBL" id="KIO20733.1"/>
    </source>
</evidence>
<dbReference type="AlphaFoldDB" id="A0A0C3KGV1"/>
<evidence type="ECO:0000313" key="3">
    <source>
        <dbReference type="Proteomes" id="UP000054248"/>
    </source>
</evidence>
<evidence type="ECO:0000256" key="1">
    <source>
        <dbReference type="SAM" id="MobiDB-lite"/>
    </source>
</evidence>
<organism evidence="2 3">
    <name type="scientific">Tulasnella calospora MUT 4182</name>
    <dbReference type="NCBI Taxonomy" id="1051891"/>
    <lineage>
        <taxon>Eukaryota</taxon>
        <taxon>Fungi</taxon>
        <taxon>Dikarya</taxon>
        <taxon>Basidiomycota</taxon>
        <taxon>Agaricomycotina</taxon>
        <taxon>Agaricomycetes</taxon>
        <taxon>Cantharellales</taxon>
        <taxon>Tulasnellaceae</taxon>
        <taxon>Tulasnella</taxon>
    </lineage>
</organism>
<protein>
    <submittedName>
        <fullName evidence="2">Uncharacterized protein</fullName>
    </submittedName>
</protein>
<dbReference type="EMBL" id="KN823163">
    <property type="protein sequence ID" value="KIO20733.1"/>
    <property type="molecule type" value="Genomic_DNA"/>
</dbReference>
<accession>A0A0C3KGV1</accession>
<name>A0A0C3KGV1_9AGAM</name>
<proteinExistence type="predicted"/>
<keyword evidence="3" id="KW-1185">Reference proteome</keyword>